<gene>
    <name evidence="1" type="ORF">NX782_17570</name>
</gene>
<sequence length="284" mass="30415">MAPANAAPERAPAEGFFLPVQDGFRYCLFHAPRGECRGALVYLHPFAEEMNKSRRMAALQARALAALGVGVLQIDLHGCGDSSGDFGDARWDGWKRDVDEARAWLQQRLGRPAGLWGLRLGALLALDYAAGAAVVPPALLLWQPVTSGAGFLTQFLRMRVAAELLQDGAGNGGTKALRQQLEQGKPLEVAGYELAPAMAAAIERLDASVLAPRGCRIDWFEVTAAGRPLPPAASAVAANWRAQRIDFGLQVVHGEPFWTTPEISECPALLDATGALYREPSHAA</sequence>
<accession>A0ABT2AA26</accession>
<dbReference type="InterPro" id="IPR017532">
    <property type="entry name" value="Hydrolase-2_PEP"/>
</dbReference>
<name>A0ABT2AA26_9BURK</name>
<evidence type="ECO:0000313" key="1">
    <source>
        <dbReference type="EMBL" id="MCS0591002.1"/>
    </source>
</evidence>
<dbReference type="GO" id="GO:0016787">
    <property type="term" value="F:hydrolase activity"/>
    <property type="evidence" value="ECO:0007669"/>
    <property type="project" value="UniProtKB-KW"/>
</dbReference>
<dbReference type="RefSeq" id="WP_258846776.1">
    <property type="nucleotide sequence ID" value="NZ_JANUGX010000022.1"/>
</dbReference>
<dbReference type="Proteomes" id="UP001205560">
    <property type="component" value="Unassembled WGS sequence"/>
</dbReference>
<dbReference type="EMBL" id="JANUGX010000022">
    <property type="protein sequence ID" value="MCS0591002.1"/>
    <property type="molecule type" value="Genomic_DNA"/>
</dbReference>
<dbReference type="Gene3D" id="3.40.50.1820">
    <property type="entry name" value="alpha/beta hydrolase"/>
    <property type="match status" value="1"/>
</dbReference>
<reference evidence="1 2" key="1">
    <citation type="submission" date="2022-08" db="EMBL/GenBank/DDBJ databases">
        <title>Reclassification of Massilia species as members of the genera Telluria, Duganella, Pseudoduganella, Mokoshia gen. nov. and Zemynaea gen. nov. using orthogonal and non-orthogonal genome-based approaches.</title>
        <authorList>
            <person name="Bowman J.P."/>
        </authorList>
    </citation>
    <scope>NUCLEOTIDE SEQUENCE [LARGE SCALE GENOMIC DNA]</scope>
    <source>
        <strain evidence="1 2">LMG 28164</strain>
    </source>
</reference>
<evidence type="ECO:0000313" key="2">
    <source>
        <dbReference type="Proteomes" id="UP001205560"/>
    </source>
</evidence>
<protein>
    <submittedName>
        <fullName evidence="1">Hydrolase 2, exosortase A system-associated</fullName>
    </submittedName>
</protein>
<keyword evidence="2" id="KW-1185">Reference proteome</keyword>
<dbReference type="NCBIfam" id="TIGR03101">
    <property type="entry name" value="hydr2_PEP"/>
    <property type="match status" value="1"/>
</dbReference>
<dbReference type="InterPro" id="IPR029058">
    <property type="entry name" value="AB_hydrolase_fold"/>
</dbReference>
<keyword evidence="1" id="KW-0378">Hydrolase</keyword>
<organism evidence="1 2">
    <name type="scientific">Massilia norwichensis</name>
    <dbReference type="NCBI Taxonomy" id="1442366"/>
    <lineage>
        <taxon>Bacteria</taxon>
        <taxon>Pseudomonadati</taxon>
        <taxon>Pseudomonadota</taxon>
        <taxon>Betaproteobacteria</taxon>
        <taxon>Burkholderiales</taxon>
        <taxon>Oxalobacteraceae</taxon>
        <taxon>Telluria group</taxon>
        <taxon>Massilia</taxon>
    </lineage>
</organism>
<dbReference type="SUPFAM" id="SSF53474">
    <property type="entry name" value="alpha/beta-Hydrolases"/>
    <property type="match status" value="1"/>
</dbReference>
<proteinExistence type="predicted"/>
<comment type="caution">
    <text evidence="1">The sequence shown here is derived from an EMBL/GenBank/DDBJ whole genome shotgun (WGS) entry which is preliminary data.</text>
</comment>